<dbReference type="PROSITE" id="PS51898">
    <property type="entry name" value="TYR_RECOMBINASE"/>
    <property type="match status" value="1"/>
</dbReference>
<dbReference type="SUPFAM" id="SSF54171">
    <property type="entry name" value="DNA-binding domain"/>
    <property type="match status" value="1"/>
</dbReference>
<reference evidence="9 10" key="1">
    <citation type="submission" date="2018-08" db="EMBL/GenBank/DDBJ databases">
        <title>A genome reference for cultivated species of the human gut microbiota.</title>
        <authorList>
            <person name="Zou Y."/>
            <person name="Xue W."/>
            <person name="Luo G."/>
        </authorList>
    </citation>
    <scope>NUCLEOTIDE SEQUENCE [LARGE SCALE GENOMIC DNA]</scope>
    <source>
        <strain evidence="9 10">AM37-13AC</strain>
    </source>
</reference>
<dbReference type="PANTHER" id="PTHR30629:SF2">
    <property type="entry name" value="PROPHAGE INTEGRASE INTS-RELATED"/>
    <property type="match status" value="1"/>
</dbReference>
<organism evidence="9 10">
    <name type="scientific">Faecalibacterium prausnitzii</name>
    <dbReference type="NCBI Taxonomy" id="853"/>
    <lineage>
        <taxon>Bacteria</taxon>
        <taxon>Bacillati</taxon>
        <taxon>Bacillota</taxon>
        <taxon>Clostridia</taxon>
        <taxon>Eubacteriales</taxon>
        <taxon>Oscillospiraceae</taxon>
        <taxon>Faecalibacterium</taxon>
    </lineage>
</organism>
<dbReference type="EMBL" id="QVFB01000018">
    <property type="protein sequence ID" value="RGC16877.1"/>
    <property type="molecule type" value="Genomic_DNA"/>
</dbReference>
<dbReference type="InterPro" id="IPR010998">
    <property type="entry name" value="Integrase_recombinase_N"/>
</dbReference>
<dbReference type="PANTHER" id="PTHR30629">
    <property type="entry name" value="PROPHAGE INTEGRASE"/>
    <property type="match status" value="1"/>
</dbReference>
<dbReference type="InterPro" id="IPR016177">
    <property type="entry name" value="DNA-bd_dom_sf"/>
</dbReference>
<dbReference type="Gene3D" id="1.10.150.130">
    <property type="match status" value="1"/>
</dbReference>
<evidence type="ECO:0000256" key="3">
    <source>
        <dbReference type="ARBA" id="ARBA00022908"/>
    </source>
</evidence>
<dbReference type="GO" id="GO:0008907">
    <property type="term" value="F:integrase activity"/>
    <property type="evidence" value="ECO:0007669"/>
    <property type="project" value="InterPro"/>
</dbReference>
<dbReference type="InterPro" id="IPR002104">
    <property type="entry name" value="Integrase_catalytic"/>
</dbReference>
<keyword evidence="5" id="KW-0233">DNA recombination</keyword>
<keyword evidence="4 6" id="KW-0238">DNA-binding</keyword>
<dbReference type="InterPro" id="IPR004191">
    <property type="entry name" value="Integrase_Tn916-type_DNA-bd_N"/>
</dbReference>
<keyword evidence="3" id="KW-0229">DNA integration</keyword>
<evidence type="ECO:0000256" key="6">
    <source>
        <dbReference type="PROSITE-ProRule" id="PRU01248"/>
    </source>
</evidence>
<evidence type="ECO:0000256" key="5">
    <source>
        <dbReference type="ARBA" id="ARBA00023172"/>
    </source>
</evidence>
<dbReference type="Pfam" id="PF02920">
    <property type="entry name" value="Integrase_DNA"/>
    <property type="match status" value="1"/>
</dbReference>
<dbReference type="InterPro" id="IPR004107">
    <property type="entry name" value="Integrase_SAM-like_N"/>
</dbReference>
<evidence type="ECO:0000313" key="9">
    <source>
        <dbReference type="EMBL" id="RGC16877.1"/>
    </source>
</evidence>
<comment type="similarity">
    <text evidence="2">Belongs to the 'phage' integrase family.</text>
</comment>
<dbReference type="Proteomes" id="UP000260733">
    <property type="component" value="Unassembled WGS sequence"/>
</dbReference>
<evidence type="ECO:0000259" key="8">
    <source>
        <dbReference type="PROSITE" id="PS51900"/>
    </source>
</evidence>
<dbReference type="PROSITE" id="PS51900">
    <property type="entry name" value="CB"/>
    <property type="match status" value="1"/>
</dbReference>
<feature type="domain" description="Core-binding (CB)" evidence="8">
    <location>
        <begin position="69"/>
        <end position="151"/>
    </location>
</feature>
<dbReference type="GO" id="GO:0003677">
    <property type="term" value="F:DNA binding"/>
    <property type="evidence" value="ECO:0007669"/>
    <property type="project" value="UniProtKB-UniRule"/>
</dbReference>
<dbReference type="CDD" id="cd01189">
    <property type="entry name" value="INT_ICEBs1_C_like"/>
    <property type="match status" value="1"/>
</dbReference>
<proteinExistence type="inferred from homology"/>
<sequence length="410" mass="47319">MQRRKDHKGRVLKSGESYRKSDGLYMYRWTAKNGKRHTVYDATLEGLREKEEKIQHDLAEGIRIPERNLTVNDLFEQWRKNKVGLKEHTTSNYDYMYKKFVRDEIGTMKLKDVRKSDIRNFYNDLIGNGKMAVDTLAIIQNVLHQVFAMAVDDEYIRVNPTDGVLTAVKNAYRYEMPKRHALTLPQQQAFLSFIKNTPKYAHWLPLFTFMLGTGCRISETVGMCWSDIDFENGLITVQHNLVYHDHEVGGFYFTVSTPKTAAGKRLIPLLPEVQKALEQELAYQQELEVECAVDIDGISDFVFLTPSGKPQSHQTINRVIKGIYSAYNLAETELAEKEKREPQLLPHFSCHNLRHTFCTRLCENETNLKVIQDIMGHRNIKTTMEIYAEATKEAKISSFEKLNGKLGISV</sequence>
<dbReference type="Pfam" id="PF00589">
    <property type="entry name" value="Phage_integrase"/>
    <property type="match status" value="1"/>
</dbReference>
<dbReference type="Gene3D" id="3.30.160.60">
    <property type="entry name" value="Classic Zinc Finger"/>
    <property type="match status" value="1"/>
</dbReference>
<dbReference type="Pfam" id="PF14659">
    <property type="entry name" value="Phage_int_SAM_3"/>
    <property type="match status" value="1"/>
</dbReference>
<dbReference type="InterPro" id="IPR013762">
    <property type="entry name" value="Integrase-like_cat_sf"/>
</dbReference>
<protein>
    <submittedName>
        <fullName evidence="9">Site-specific integrase</fullName>
    </submittedName>
</protein>
<name>A0A3E2VZG5_9FIRM</name>
<dbReference type="InterPro" id="IPR044068">
    <property type="entry name" value="CB"/>
</dbReference>
<dbReference type="GO" id="GO:0006310">
    <property type="term" value="P:DNA recombination"/>
    <property type="evidence" value="ECO:0007669"/>
    <property type="project" value="UniProtKB-KW"/>
</dbReference>
<feature type="domain" description="Tyr recombinase" evidence="7">
    <location>
        <begin position="177"/>
        <end position="400"/>
    </location>
</feature>
<gene>
    <name evidence="9" type="ORF">DW855_11060</name>
</gene>
<dbReference type="RefSeq" id="WP_117554581.1">
    <property type="nucleotide sequence ID" value="NZ_QVFB01000018.1"/>
</dbReference>
<dbReference type="SUPFAM" id="SSF56349">
    <property type="entry name" value="DNA breaking-rejoining enzymes"/>
    <property type="match status" value="1"/>
</dbReference>
<evidence type="ECO:0000313" key="10">
    <source>
        <dbReference type="Proteomes" id="UP000260733"/>
    </source>
</evidence>
<comment type="caution">
    <text evidence="9">The sequence shown here is derived from an EMBL/GenBank/DDBJ whole genome shotgun (WGS) entry which is preliminary data.</text>
</comment>
<evidence type="ECO:0000256" key="4">
    <source>
        <dbReference type="ARBA" id="ARBA00023125"/>
    </source>
</evidence>
<dbReference type="InterPro" id="IPR050808">
    <property type="entry name" value="Phage_Integrase"/>
</dbReference>
<accession>A0A3E2VZG5</accession>
<dbReference type="Gene3D" id="1.10.443.10">
    <property type="entry name" value="Intergrase catalytic core"/>
    <property type="match status" value="1"/>
</dbReference>
<evidence type="ECO:0000256" key="2">
    <source>
        <dbReference type="ARBA" id="ARBA00008857"/>
    </source>
</evidence>
<evidence type="ECO:0000256" key="1">
    <source>
        <dbReference type="ARBA" id="ARBA00003283"/>
    </source>
</evidence>
<comment type="function">
    <text evidence="1">Site-specific tyrosine recombinase, which acts by catalyzing the cutting and rejoining of the recombining DNA molecules.</text>
</comment>
<dbReference type="InterPro" id="IPR011010">
    <property type="entry name" value="DNA_brk_join_enz"/>
</dbReference>
<dbReference type="AlphaFoldDB" id="A0A3E2VZG5"/>
<evidence type="ECO:0000259" key="7">
    <source>
        <dbReference type="PROSITE" id="PS51898"/>
    </source>
</evidence>